<dbReference type="OrthoDB" id="5588877at2759"/>
<comment type="caution">
    <text evidence="1">The sequence shown here is derived from an EMBL/GenBank/DDBJ whole genome shotgun (WGS) entry which is preliminary data.</text>
</comment>
<organism evidence="1 2">
    <name type="scientific">Smittium simulii</name>
    <dbReference type="NCBI Taxonomy" id="133385"/>
    <lineage>
        <taxon>Eukaryota</taxon>
        <taxon>Fungi</taxon>
        <taxon>Fungi incertae sedis</taxon>
        <taxon>Zoopagomycota</taxon>
        <taxon>Kickxellomycotina</taxon>
        <taxon>Harpellomycetes</taxon>
        <taxon>Harpellales</taxon>
        <taxon>Legeriomycetaceae</taxon>
        <taxon>Smittium</taxon>
    </lineage>
</organism>
<dbReference type="SUPFAM" id="SSF50630">
    <property type="entry name" value="Acid proteases"/>
    <property type="match status" value="1"/>
</dbReference>
<accession>A0A2T9YRS9</accession>
<sequence>MKRLKAISKPAYNLITKNLQLETLTYILGIINGETIPIFIDNGATHSLMHQQLAEDLHLTCLSFQDKMSISPIKGPAIPITEYVTTMVQIEPDFLLSITFRILEDGAVSALMGIQALQTFMSTINYSQESIGFEHNGEDIKTPLYSKQSLLQQEKLNEDKDKNNNDNTIFYSTALIDFQENMPNASTAYISLLDPRINQIVNDFENVFNEDQDSLPVIDSEPFRLTLTTDHPILRRYNRRYAPVEREKIATS</sequence>
<evidence type="ECO:0000313" key="2">
    <source>
        <dbReference type="Proteomes" id="UP000245383"/>
    </source>
</evidence>
<dbReference type="Gene3D" id="2.40.70.10">
    <property type="entry name" value="Acid Proteases"/>
    <property type="match status" value="1"/>
</dbReference>
<dbReference type="STRING" id="133385.A0A2T9YRS9"/>
<evidence type="ECO:0000313" key="1">
    <source>
        <dbReference type="EMBL" id="PVU95058.1"/>
    </source>
</evidence>
<dbReference type="EMBL" id="MBFR01000066">
    <property type="protein sequence ID" value="PVU95058.1"/>
    <property type="molecule type" value="Genomic_DNA"/>
</dbReference>
<protein>
    <recommendedName>
        <fullName evidence="3">Aspartic peptidase DDI1-type domain-containing protein</fullName>
    </recommendedName>
</protein>
<gene>
    <name evidence="1" type="ORF">BB561_002079</name>
</gene>
<evidence type="ECO:0008006" key="3">
    <source>
        <dbReference type="Google" id="ProtNLM"/>
    </source>
</evidence>
<dbReference type="Proteomes" id="UP000245383">
    <property type="component" value="Unassembled WGS sequence"/>
</dbReference>
<name>A0A2T9YRS9_9FUNG</name>
<dbReference type="InterPro" id="IPR021109">
    <property type="entry name" value="Peptidase_aspartic_dom_sf"/>
</dbReference>
<keyword evidence="2" id="KW-1185">Reference proteome</keyword>
<reference evidence="1 2" key="1">
    <citation type="journal article" date="2018" name="MBio">
        <title>Comparative Genomics Reveals the Core Gene Toolbox for the Fungus-Insect Symbiosis.</title>
        <authorList>
            <person name="Wang Y."/>
            <person name="Stata M."/>
            <person name="Wang W."/>
            <person name="Stajich J.E."/>
            <person name="White M.M."/>
            <person name="Moncalvo J.M."/>
        </authorList>
    </citation>
    <scope>NUCLEOTIDE SEQUENCE [LARGE SCALE GENOMIC DNA]</scope>
    <source>
        <strain evidence="1 2">SWE-8-4</strain>
    </source>
</reference>
<dbReference type="AlphaFoldDB" id="A0A2T9YRS9"/>
<proteinExistence type="predicted"/>
<dbReference type="Pfam" id="PF13975">
    <property type="entry name" value="gag-asp_proteas"/>
    <property type="match status" value="1"/>
</dbReference>